<evidence type="ECO:0000256" key="1">
    <source>
        <dbReference type="SAM" id="MobiDB-lite"/>
    </source>
</evidence>
<dbReference type="RefSeq" id="WP_150420459.1">
    <property type="nucleotide sequence ID" value="NZ_VYRZ01000005.1"/>
</dbReference>
<sequence>MTLATRRIAVLGTPSRPEADWSTDALRRLRADGFTGIQLNIAWSYRPLDEPLSLEDIISVDGAPESRADPDTPRSQRRDQMARRAEAAHEAHLRTFLHVGLPYQGRAGFEGAGLPQCISDPDVLDRYVDALGDLTDALPHLDDLLIYTYDQDAWLCSEFEGCPNCAGVALPDRLVPFLNRLASAWRAKRADGRLWWEPWELTAGQALATVTGLDGDTIGLMVHSNIGEVMTTAPADVFLHNIAAVASARGIPVVAEVFLSSSNEEVEPWRHLPVPLCTIAQLRAINAVPGITGVKEYFGLSSSDDDVNTVAAVMHLNNPESSDPEILARVADRWGHDWLSGFWTKTSAAYRLYPWDLSWFTRQLGHSSPAHALTAATLRGTQTAAAAWDTPAWRASRRGVFIRVTNEPPHPWQLDDARHRFRLAADVMRGAVDLATSRLARSARGAAAERIEHQVVDATRFVIRCTAYECHIEETLLAARARTEEDPAVRSRILSQLDLTLARDIENVRHEMRLPALSTGRPPTPLQLAEKWVIELPVTAEPLKEARRELLRDPDGFLSHYFLEGPHSAPAGQFSLTSA</sequence>
<dbReference type="EMBL" id="VYRZ01000005">
    <property type="protein sequence ID" value="KAA9083749.1"/>
    <property type="molecule type" value="Genomic_DNA"/>
</dbReference>
<accession>A0A5J5IMN0</accession>
<comment type="caution">
    <text evidence="2">The sequence shown here is derived from an EMBL/GenBank/DDBJ whole genome shotgun (WGS) entry which is preliminary data.</text>
</comment>
<dbReference type="OrthoDB" id="2111446at2"/>
<proteinExistence type="predicted"/>
<gene>
    <name evidence="2" type="ORF">F6B42_14450</name>
</gene>
<feature type="region of interest" description="Disordered" evidence="1">
    <location>
        <begin position="60"/>
        <end position="84"/>
    </location>
</feature>
<keyword evidence="3" id="KW-1185">Reference proteome</keyword>
<dbReference type="AlphaFoldDB" id="A0A5J5IMN0"/>
<organism evidence="2 3">
    <name type="scientific">Microbacterium radiodurans</name>
    <dbReference type="NCBI Taxonomy" id="661398"/>
    <lineage>
        <taxon>Bacteria</taxon>
        <taxon>Bacillati</taxon>
        <taxon>Actinomycetota</taxon>
        <taxon>Actinomycetes</taxon>
        <taxon>Micrococcales</taxon>
        <taxon>Microbacteriaceae</taxon>
        <taxon>Microbacterium</taxon>
    </lineage>
</organism>
<feature type="compositionally biased region" description="Basic and acidic residues" evidence="1">
    <location>
        <begin position="64"/>
        <end position="84"/>
    </location>
</feature>
<reference evidence="3" key="1">
    <citation type="submission" date="2019-09" db="EMBL/GenBank/DDBJ databases">
        <title>Mumia zhuanghuii sp. nov. isolated from the intestinal contents of plateau pika (Ochotona curzoniae) in the Qinghai-Tibet plateau of China.</title>
        <authorList>
            <person name="Tian Z."/>
        </authorList>
    </citation>
    <scope>NUCLEOTIDE SEQUENCE [LARGE SCALE GENOMIC DNA]</scope>
    <source>
        <strain evidence="3">DSM 25564</strain>
    </source>
</reference>
<dbReference type="Proteomes" id="UP000327039">
    <property type="component" value="Unassembled WGS sequence"/>
</dbReference>
<evidence type="ECO:0000313" key="3">
    <source>
        <dbReference type="Proteomes" id="UP000327039"/>
    </source>
</evidence>
<name>A0A5J5IMN0_9MICO</name>
<protein>
    <submittedName>
        <fullName evidence="2">Uncharacterized protein</fullName>
    </submittedName>
</protein>
<evidence type="ECO:0000313" key="2">
    <source>
        <dbReference type="EMBL" id="KAA9083749.1"/>
    </source>
</evidence>